<reference evidence="2 7" key="4">
    <citation type="submission" date="2020-03" db="EMBL/GenBank/DDBJ databases">
        <title>Complete Genome Sequence of Halomonas meridiana strain Eplume2, isolated from hydrothermal-plume in the north east Pacific Ocean.</title>
        <authorList>
            <person name="Kurihara Y."/>
            <person name="Kawai S."/>
            <person name="Sakai A."/>
            <person name="Galipon J."/>
            <person name="Arakawa K."/>
        </authorList>
    </citation>
    <scope>NUCLEOTIDE SEQUENCE [LARGE SCALE GENOMIC DNA]</scope>
    <source>
        <strain evidence="2 7">Eplume2</strain>
    </source>
</reference>
<dbReference type="Proteomes" id="UP000199493">
    <property type="component" value="Unassembled WGS sequence"/>
</dbReference>
<dbReference type="EMBL" id="AP022869">
    <property type="protein sequence ID" value="BCB69879.1"/>
    <property type="molecule type" value="Genomic_DNA"/>
</dbReference>
<dbReference type="PANTHER" id="PTHR11803">
    <property type="entry name" value="2-IMINOBUTANOATE/2-IMINOPROPANOATE DEAMINASE RIDA"/>
    <property type="match status" value="1"/>
</dbReference>
<protein>
    <submittedName>
        <fullName evidence="4">2-iminobutanoate/2-iminopropanoate deaminase</fullName>
    </submittedName>
    <submittedName>
        <fullName evidence="1">Reactive intermediate/imine deaminase</fullName>
    </submittedName>
</protein>
<accession>A0A1N6DUQ7</accession>
<dbReference type="Proteomes" id="UP000503197">
    <property type="component" value="Chromosome"/>
</dbReference>
<keyword evidence="7" id="KW-1185">Reference proteome</keyword>
<dbReference type="InterPro" id="IPR006175">
    <property type="entry name" value="YjgF/YER057c/UK114"/>
</dbReference>
<dbReference type="Proteomes" id="UP000185024">
    <property type="component" value="Unassembled WGS sequence"/>
</dbReference>
<dbReference type="GeneID" id="97278036"/>
<dbReference type="InterPro" id="IPR035959">
    <property type="entry name" value="RutC-like_sf"/>
</dbReference>
<evidence type="ECO:0000313" key="2">
    <source>
        <dbReference type="EMBL" id="BCB69879.1"/>
    </source>
</evidence>
<dbReference type="EMBL" id="FODB01000067">
    <property type="protein sequence ID" value="SEO30475.1"/>
    <property type="molecule type" value="Genomic_DNA"/>
</dbReference>
<proteinExistence type="predicted"/>
<dbReference type="Proteomes" id="UP000501053">
    <property type="component" value="Chromosome"/>
</dbReference>
<reference evidence="1 8" key="3">
    <citation type="submission" date="2020-02" db="EMBL/GenBank/DDBJ databases">
        <title>Complete Genome Sequence of Halomonas meridiana strain BAA-801, Isolated from Deep Sea Thermal Vent.</title>
        <authorList>
            <person name="Takahashi Y."/>
            <person name="Takahashi H."/>
            <person name="Galipon J."/>
            <person name="Arakawa K."/>
        </authorList>
    </citation>
    <scope>NUCLEOTIDE SEQUENCE [LARGE SCALE GENOMIC DNA]</scope>
    <source>
        <strain evidence="1 8">Slthf1</strain>
    </source>
</reference>
<organism evidence="4 5">
    <name type="scientific">Vreelandella aquamarina</name>
    <dbReference type="NCBI Taxonomy" id="77097"/>
    <lineage>
        <taxon>Bacteria</taxon>
        <taxon>Pseudomonadati</taxon>
        <taxon>Pseudomonadota</taxon>
        <taxon>Gammaproteobacteria</taxon>
        <taxon>Oceanospirillales</taxon>
        <taxon>Halomonadaceae</taxon>
        <taxon>Vreelandella</taxon>
    </lineage>
</organism>
<dbReference type="PANTHER" id="PTHR11803:SF39">
    <property type="entry name" value="2-IMINOBUTANOATE_2-IMINOPROPANOATE DEAMINASE"/>
    <property type="match status" value="1"/>
</dbReference>
<dbReference type="Pfam" id="PF01042">
    <property type="entry name" value="Ribonuc_L-PSP"/>
    <property type="match status" value="1"/>
</dbReference>
<evidence type="ECO:0000313" key="6">
    <source>
        <dbReference type="Proteomes" id="UP000199493"/>
    </source>
</evidence>
<sequence>MTQFINDPTLPKPSFPGSHMVVDDHYMFISGLTVADLSNGEAARGDVKEETRLVMRELARMLEQEGGSLADVVRVDVHLTDLKQINALDSIYAEFFEPGRYPARTCTESPHICGGSSVEITLMAKRPSKDTAAE</sequence>
<dbReference type="GO" id="GO:0005829">
    <property type="term" value="C:cytosol"/>
    <property type="evidence" value="ECO:0007669"/>
    <property type="project" value="TreeGrafter"/>
</dbReference>
<name>A0A1N6DUQ7_9GAMM</name>
<evidence type="ECO:0000313" key="7">
    <source>
        <dbReference type="Proteomes" id="UP000501053"/>
    </source>
</evidence>
<accession>A0A1H8NLI3</accession>
<evidence type="ECO:0000313" key="3">
    <source>
        <dbReference type="EMBL" id="SEO30475.1"/>
    </source>
</evidence>
<dbReference type="GO" id="GO:0019239">
    <property type="term" value="F:deaminase activity"/>
    <property type="evidence" value="ECO:0007669"/>
    <property type="project" value="TreeGrafter"/>
</dbReference>
<dbReference type="AlphaFoldDB" id="A0A1N6DUQ7"/>
<dbReference type="EMBL" id="AP022821">
    <property type="protein sequence ID" value="BCA91598.1"/>
    <property type="molecule type" value="Genomic_DNA"/>
</dbReference>
<dbReference type="RefSeq" id="WP_054641791.1">
    <property type="nucleotide sequence ID" value="NZ_AP022821.1"/>
</dbReference>
<evidence type="ECO:0000313" key="4">
    <source>
        <dbReference type="EMBL" id="SIN63054.1"/>
    </source>
</evidence>
<evidence type="ECO:0000313" key="5">
    <source>
        <dbReference type="Proteomes" id="UP000185024"/>
    </source>
</evidence>
<dbReference type="SUPFAM" id="SSF55298">
    <property type="entry name" value="YjgF-like"/>
    <property type="match status" value="1"/>
</dbReference>
<evidence type="ECO:0000313" key="8">
    <source>
        <dbReference type="Proteomes" id="UP000503197"/>
    </source>
</evidence>
<dbReference type="STRING" id="77097.SAMN04490369_106713"/>
<reference evidence="4 5" key="2">
    <citation type="submission" date="2016-11" db="EMBL/GenBank/DDBJ databases">
        <authorList>
            <person name="Jaros S."/>
            <person name="Januszkiewicz K."/>
            <person name="Wedrychowicz H."/>
        </authorList>
    </citation>
    <scope>NUCLEOTIDE SEQUENCE [LARGE SCALE GENOMIC DNA]</scope>
    <source>
        <strain evidence="4 5">ACAM 239</strain>
    </source>
</reference>
<evidence type="ECO:0000313" key="1">
    <source>
        <dbReference type="EMBL" id="BCA91598.1"/>
    </source>
</evidence>
<gene>
    <name evidence="2" type="ORF">HMEPL2_02300</name>
    <name evidence="1" type="ORF">HMSLTHF_13730</name>
    <name evidence="3" type="ORF">SAMN04490369_106713</name>
    <name evidence="4" type="ORF">SAMN05878438_1098</name>
</gene>
<reference evidence="3 6" key="1">
    <citation type="submission" date="2016-10" db="EMBL/GenBank/DDBJ databases">
        <authorList>
            <person name="de Groot N.N."/>
        </authorList>
    </citation>
    <scope>NUCLEOTIDE SEQUENCE [LARGE SCALE GENOMIC DNA]</scope>
    <source>
        <strain evidence="3 6">558</strain>
    </source>
</reference>
<dbReference type="Gene3D" id="3.30.1330.40">
    <property type="entry name" value="RutC-like"/>
    <property type="match status" value="1"/>
</dbReference>
<dbReference type="EMBL" id="FSQX01000001">
    <property type="protein sequence ID" value="SIN63054.1"/>
    <property type="molecule type" value="Genomic_DNA"/>
</dbReference>
<dbReference type="CDD" id="cd00448">
    <property type="entry name" value="YjgF_YER057c_UK114_family"/>
    <property type="match status" value="1"/>
</dbReference>